<protein>
    <submittedName>
        <fullName evidence="4">S-layer homology domain-containing protein</fullName>
    </submittedName>
</protein>
<dbReference type="EMBL" id="SSOB01000002">
    <property type="protein sequence ID" value="THF84229.1"/>
    <property type="molecule type" value="Genomic_DNA"/>
</dbReference>
<name>A0A4V3WGH3_9BACL</name>
<sequence length="544" mass="55184">MHFKWKQGLTALAVAVSMTAGSASAWAAAGNETIPAWVSAEVASWQQLGLLKGDANGSVLPNQAVNRAEFAAFVNRVFNYQTTSPGGFSDVPASAWYASDIGKAVAAGALVGSNGQVDPLGALTREQAALILYRVFKVSPAAASSSFTDDAAISSWAKEAVYSMRANGYLEGTPDGAFQPKKTVTRAEAIKMINNAMGALIADGSSHAGLSGGNLVVNTAGGDLSGLNLTGNLYITPGVGEGDLTISDSAIAGTVFVSGGGIHSITFSDTQAGGIVVDKDSPVHVILSGNSTAGTVNVDSEGSLLDVNEGSQVDSLTMNSGGTVSGEGTVQNATVNAPGVSFSKAPGKLTLNASQTTVEGKTVTKETDETGSESGSGSTSGGSTGGGNTGGGSDGGGTVTPKETEVFTYEEVLTQFSSTGNEGLAKRYIEFLSDSTYTPSIASPDAALPDLTNAITFVDKDFTIKPSIFASLRGVNTSVLTDDRSTLWIGTDTGVAKITLATGATVDYVSVDGQLADDKVLLLILDGNTGVYAITATGVSHIYQ</sequence>
<feature type="domain" description="SLH" evidence="3">
    <location>
        <begin position="25"/>
        <end position="88"/>
    </location>
</feature>
<comment type="caution">
    <text evidence="4">The sequence shown here is derived from an EMBL/GenBank/DDBJ whole genome shotgun (WGS) entry which is preliminary data.</text>
</comment>
<feature type="chain" id="PRO_5038407779" evidence="2">
    <location>
        <begin position="28"/>
        <end position="544"/>
    </location>
</feature>
<feature type="compositionally biased region" description="Gly residues" evidence="1">
    <location>
        <begin position="378"/>
        <end position="398"/>
    </location>
</feature>
<accession>A0A4V3WGH3</accession>
<dbReference type="RefSeq" id="WP_136368231.1">
    <property type="nucleotide sequence ID" value="NZ_SSOB01000002.1"/>
</dbReference>
<evidence type="ECO:0000313" key="4">
    <source>
        <dbReference type="EMBL" id="THF84229.1"/>
    </source>
</evidence>
<feature type="signal peptide" evidence="2">
    <location>
        <begin position="1"/>
        <end position="27"/>
    </location>
</feature>
<proteinExistence type="predicted"/>
<keyword evidence="5" id="KW-1185">Reference proteome</keyword>
<evidence type="ECO:0000313" key="5">
    <source>
        <dbReference type="Proteomes" id="UP000310636"/>
    </source>
</evidence>
<dbReference type="PROSITE" id="PS51272">
    <property type="entry name" value="SLH"/>
    <property type="match status" value="3"/>
</dbReference>
<evidence type="ECO:0000256" key="1">
    <source>
        <dbReference type="SAM" id="MobiDB-lite"/>
    </source>
</evidence>
<dbReference type="InterPro" id="IPR051465">
    <property type="entry name" value="Cell_Envelope_Struct_Comp"/>
</dbReference>
<feature type="region of interest" description="Disordered" evidence="1">
    <location>
        <begin position="339"/>
        <end position="401"/>
    </location>
</feature>
<gene>
    <name evidence="4" type="ORF">E6C55_02755</name>
</gene>
<feature type="domain" description="SLH" evidence="3">
    <location>
        <begin position="144"/>
        <end position="207"/>
    </location>
</feature>
<evidence type="ECO:0000259" key="3">
    <source>
        <dbReference type="PROSITE" id="PS51272"/>
    </source>
</evidence>
<feature type="domain" description="SLH" evidence="3">
    <location>
        <begin position="89"/>
        <end position="143"/>
    </location>
</feature>
<evidence type="ECO:0000256" key="2">
    <source>
        <dbReference type="SAM" id="SignalP"/>
    </source>
</evidence>
<dbReference type="Pfam" id="PF00395">
    <property type="entry name" value="SLH"/>
    <property type="match status" value="3"/>
</dbReference>
<dbReference type="InterPro" id="IPR001119">
    <property type="entry name" value="SLH_dom"/>
</dbReference>
<dbReference type="PANTHER" id="PTHR43308">
    <property type="entry name" value="OUTER MEMBRANE PROTEIN ALPHA-RELATED"/>
    <property type="match status" value="1"/>
</dbReference>
<dbReference type="AlphaFoldDB" id="A0A4V3WGH3"/>
<dbReference type="OrthoDB" id="185675at2"/>
<dbReference type="PANTHER" id="PTHR43308:SF5">
    <property type="entry name" value="S-LAYER PROTEIN _ PEPTIDOGLYCAN ENDO-BETA-N-ACETYLGLUCOSAMINIDASE"/>
    <property type="match status" value="1"/>
</dbReference>
<organism evidence="4 5">
    <name type="scientific">Cohnella fermenti</name>
    <dbReference type="NCBI Taxonomy" id="2565925"/>
    <lineage>
        <taxon>Bacteria</taxon>
        <taxon>Bacillati</taxon>
        <taxon>Bacillota</taxon>
        <taxon>Bacilli</taxon>
        <taxon>Bacillales</taxon>
        <taxon>Paenibacillaceae</taxon>
        <taxon>Cohnella</taxon>
    </lineage>
</organism>
<reference evidence="4 5" key="1">
    <citation type="submission" date="2019-04" db="EMBL/GenBank/DDBJ databases">
        <title>Cohnella sp. nov. isolated from preserved vegetables.</title>
        <authorList>
            <person name="Lin S.-Y."/>
            <person name="Hung M.-H."/>
            <person name="Young C.-C."/>
        </authorList>
    </citation>
    <scope>NUCLEOTIDE SEQUENCE [LARGE SCALE GENOMIC DNA]</scope>
    <source>
        <strain evidence="4 5">CC-MHH1044</strain>
    </source>
</reference>
<keyword evidence="2" id="KW-0732">Signal</keyword>
<dbReference type="Proteomes" id="UP000310636">
    <property type="component" value="Unassembled WGS sequence"/>
</dbReference>